<dbReference type="RefSeq" id="WP_201363564.1">
    <property type="nucleotide sequence ID" value="NZ_BNJJ01000010.1"/>
</dbReference>
<comment type="caution">
    <text evidence="1">The sequence shown here is derived from an EMBL/GenBank/DDBJ whole genome shotgun (WGS) entry which is preliminary data.</text>
</comment>
<protein>
    <submittedName>
        <fullName evidence="1">Uncharacterized protein</fullName>
    </submittedName>
</protein>
<sequence length="56" mass="6823">MIPNHQLRGRAVMLDVYGQCKVSKKIDVIRDVFWEWNADYMPEESKIEEVFFFARW</sequence>
<dbReference type="Proteomes" id="UP000635565">
    <property type="component" value="Unassembled WGS sequence"/>
</dbReference>
<evidence type="ECO:0000313" key="2">
    <source>
        <dbReference type="Proteomes" id="UP000635565"/>
    </source>
</evidence>
<keyword evidence="2" id="KW-1185">Reference proteome</keyword>
<gene>
    <name evidence="1" type="ORF">KSZ_39420</name>
</gene>
<dbReference type="EMBL" id="BNJJ01000010">
    <property type="protein sequence ID" value="GHO85936.1"/>
    <property type="molecule type" value="Genomic_DNA"/>
</dbReference>
<reference evidence="1 2" key="1">
    <citation type="journal article" date="2021" name="Int. J. Syst. Evol. Microbiol.">
        <title>Reticulibacter mediterranei gen. nov., sp. nov., within the new family Reticulibacteraceae fam. nov., and Ktedonospora formicarum gen. nov., sp. nov., Ktedonobacter robiniae sp. nov., Dictyobacter formicarum sp. nov. and Dictyobacter arantiisoli sp. nov., belonging to the class Ktedonobacteria.</title>
        <authorList>
            <person name="Yabe S."/>
            <person name="Zheng Y."/>
            <person name="Wang C.M."/>
            <person name="Sakai Y."/>
            <person name="Abe K."/>
            <person name="Yokota A."/>
            <person name="Donadio S."/>
            <person name="Cavaletti L."/>
            <person name="Monciardini P."/>
        </authorList>
    </citation>
    <scope>NUCLEOTIDE SEQUENCE [LARGE SCALE GENOMIC DNA]</scope>
    <source>
        <strain evidence="1 2">SOSP1-9</strain>
    </source>
</reference>
<organism evidence="1 2">
    <name type="scientific">Dictyobacter formicarum</name>
    <dbReference type="NCBI Taxonomy" id="2778368"/>
    <lineage>
        <taxon>Bacteria</taxon>
        <taxon>Bacillati</taxon>
        <taxon>Chloroflexota</taxon>
        <taxon>Ktedonobacteria</taxon>
        <taxon>Ktedonobacterales</taxon>
        <taxon>Dictyobacteraceae</taxon>
        <taxon>Dictyobacter</taxon>
    </lineage>
</organism>
<accession>A0ABQ3VLH6</accession>
<evidence type="ECO:0000313" key="1">
    <source>
        <dbReference type="EMBL" id="GHO85936.1"/>
    </source>
</evidence>
<name>A0ABQ3VLH6_9CHLR</name>
<proteinExistence type="predicted"/>